<accession>A0A8C5RB62</accession>
<name>A0A8C5RB62_9ANUR</name>
<feature type="transmembrane region" description="Helical" evidence="3">
    <location>
        <begin position="32"/>
        <end position="50"/>
    </location>
</feature>
<dbReference type="Proteomes" id="UP000694569">
    <property type="component" value="Unplaced"/>
</dbReference>
<dbReference type="InterPro" id="IPR000639">
    <property type="entry name" value="Epox_hydrolase-like"/>
</dbReference>
<comment type="similarity">
    <text evidence="2">Belongs to the AB hydrolase superfamily. Epoxide hydrolase family.</text>
</comment>
<organism evidence="5 6">
    <name type="scientific">Leptobrachium leishanense</name>
    <name type="common">Leishan spiny toad</name>
    <dbReference type="NCBI Taxonomy" id="445787"/>
    <lineage>
        <taxon>Eukaryota</taxon>
        <taxon>Metazoa</taxon>
        <taxon>Chordata</taxon>
        <taxon>Craniata</taxon>
        <taxon>Vertebrata</taxon>
        <taxon>Euteleostomi</taxon>
        <taxon>Amphibia</taxon>
        <taxon>Batrachia</taxon>
        <taxon>Anura</taxon>
        <taxon>Pelobatoidea</taxon>
        <taxon>Megophryidae</taxon>
        <taxon>Leptobrachium</taxon>
    </lineage>
</organism>
<reference evidence="5" key="1">
    <citation type="submission" date="2025-08" db="UniProtKB">
        <authorList>
            <consortium name="Ensembl"/>
        </authorList>
    </citation>
    <scope>IDENTIFICATION</scope>
</reference>
<evidence type="ECO:0000313" key="5">
    <source>
        <dbReference type="Ensembl" id="ENSLLEP00000048304.1"/>
    </source>
</evidence>
<dbReference type="Pfam" id="PF00561">
    <property type="entry name" value="Abhydrolase_1"/>
    <property type="match status" value="1"/>
</dbReference>
<proteinExistence type="inferred from homology"/>
<evidence type="ECO:0000259" key="4">
    <source>
        <dbReference type="Pfam" id="PF00561"/>
    </source>
</evidence>
<dbReference type="Ensembl" id="ENSLLET00000050190.1">
    <property type="protein sequence ID" value="ENSLLEP00000048304.1"/>
    <property type="gene ID" value="ENSLLEG00000030467.1"/>
</dbReference>
<dbReference type="GO" id="GO:0004301">
    <property type="term" value="F:epoxide hydrolase activity"/>
    <property type="evidence" value="ECO:0007669"/>
    <property type="project" value="UniProtKB-ARBA"/>
</dbReference>
<dbReference type="GeneTree" id="ENSGT00940000156233"/>
<evidence type="ECO:0000256" key="1">
    <source>
        <dbReference type="ARBA" id="ARBA00022801"/>
    </source>
</evidence>
<dbReference type="AlphaFoldDB" id="A0A8C5RB62"/>
<dbReference type="Gene3D" id="3.40.50.1820">
    <property type="entry name" value="alpha/beta hydrolase"/>
    <property type="match status" value="1"/>
</dbReference>
<keyword evidence="3" id="KW-1133">Transmembrane helix</keyword>
<dbReference type="InterPro" id="IPR029058">
    <property type="entry name" value="AB_hydrolase_fold"/>
</dbReference>
<dbReference type="PANTHER" id="PTHR43329">
    <property type="entry name" value="EPOXIDE HYDROLASE"/>
    <property type="match status" value="1"/>
</dbReference>
<keyword evidence="6" id="KW-1185">Reference proteome</keyword>
<keyword evidence="3" id="KW-0812">Transmembrane</keyword>
<evidence type="ECO:0000256" key="2">
    <source>
        <dbReference type="ARBA" id="ARBA00038334"/>
    </source>
</evidence>
<dbReference type="InterPro" id="IPR000073">
    <property type="entry name" value="AB_hydrolase_1"/>
</dbReference>
<keyword evidence="1" id="KW-0378">Hydrolase</keyword>
<reference evidence="5" key="2">
    <citation type="submission" date="2025-09" db="UniProtKB">
        <authorList>
            <consortium name="Ensembl"/>
        </authorList>
    </citation>
    <scope>IDENTIFICATION</scope>
</reference>
<sequence>MNLFHGVLGKMQFYVSHLLLVVTRTALRVSGLMFWVLVYIAALLSAASYIPDFLRLIARRPFTAFFWTSRKIAPHCLMSSSHGQHGYLRSKHSGIRFHYVASGDKGSPLMLLLHGFPENWYSWRYQLDEFSHGYRTVAVDLRGFGSSDSPPDLQDYKIETLLQDVRDLILGLEYSSCVLVGHDWGGTLAWTFSVHHSNMVDRLIVMNAPHPSAFHDYVLSHPSQLFLSRYVFLFQLPILPEILLSMCEFEYIRKPLTDPVLGIQNEKKRLTTEETEAFIYYISQKGALTAPLNYYRNIFGFFPMKAQDVLVPTLLLWGENDAFLEAGMVPEMRQYIHAPFQTEIIPNASHWLQQDQPQVVNSIMRQFLNSDTNTMEQAH</sequence>
<keyword evidence="3" id="KW-0472">Membrane</keyword>
<dbReference type="PRINTS" id="PR00111">
    <property type="entry name" value="ABHYDROLASE"/>
</dbReference>
<evidence type="ECO:0000313" key="6">
    <source>
        <dbReference type="Proteomes" id="UP000694569"/>
    </source>
</evidence>
<dbReference type="PRINTS" id="PR00412">
    <property type="entry name" value="EPOXHYDRLASE"/>
</dbReference>
<protein>
    <recommendedName>
        <fullName evidence="4">AB hydrolase-1 domain-containing protein</fullName>
    </recommendedName>
</protein>
<dbReference type="SUPFAM" id="SSF53474">
    <property type="entry name" value="alpha/beta-Hydrolases"/>
    <property type="match status" value="1"/>
</dbReference>
<dbReference type="OrthoDB" id="408373at2759"/>
<evidence type="ECO:0000256" key="3">
    <source>
        <dbReference type="SAM" id="Phobius"/>
    </source>
</evidence>
<feature type="domain" description="AB hydrolase-1" evidence="4">
    <location>
        <begin position="108"/>
        <end position="226"/>
    </location>
</feature>